<gene>
    <name evidence="1" type="ORF">F8M41_018746</name>
</gene>
<proteinExistence type="predicted"/>
<keyword evidence="2" id="KW-1185">Reference proteome</keyword>
<protein>
    <submittedName>
        <fullName evidence="1">Uncharacterized protein</fullName>
    </submittedName>
</protein>
<dbReference type="Proteomes" id="UP000439903">
    <property type="component" value="Unassembled WGS sequence"/>
</dbReference>
<accession>A0A8H4EL73</accession>
<dbReference type="AlphaFoldDB" id="A0A8H4EL73"/>
<organism evidence="1 2">
    <name type="scientific">Gigaspora margarita</name>
    <dbReference type="NCBI Taxonomy" id="4874"/>
    <lineage>
        <taxon>Eukaryota</taxon>
        <taxon>Fungi</taxon>
        <taxon>Fungi incertae sedis</taxon>
        <taxon>Mucoromycota</taxon>
        <taxon>Glomeromycotina</taxon>
        <taxon>Glomeromycetes</taxon>
        <taxon>Diversisporales</taxon>
        <taxon>Gigasporaceae</taxon>
        <taxon>Gigaspora</taxon>
    </lineage>
</organism>
<comment type="caution">
    <text evidence="1">The sequence shown here is derived from an EMBL/GenBank/DDBJ whole genome shotgun (WGS) entry which is preliminary data.</text>
</comment>
<evidence type="ECO:0000313" key="1">
    <source>
        <dbReference type="EMBL" id="KAF0508522.1"/>
    </source>
</evidence>
<reference evidence="1 2" key="1">
    <citation type="journal article" date="2019" name="Environ. Microbiol.">
        <title>At the nexus of three kingdoms: the genome of the mycorrhizal fungus Gigaspora margarita provides insights into plant, endobacterial and fungal interactions.</title>
        <authorList>
            <person name="Venice F."/>
            <person name="Ghignone S."/>
            <person name="Salvioli di Fossalunga A."/>
            <person name="Amselem J."/>
            <person name="Novero M."/>
            <person name="Xianan X."/>
            <person name="Sedzielewska Toro K."/>
            <person name="Morin E."/>
            <person name="Lipzen A."/>
            <person name="Grigoriev I.V."/>
            <person name="Henrissat B."/>
            <person name="Martin F.M."/>
            <person name="Bonfante P."/>
        </authorList>
    </citation>
    <scope>NUCLEOTIDE SEQUENCE [LARGE SCALE GENOMIC DNA]</scope>
    <source>
        <strain evidence="1 2">BEG34</strain>
    </source>
</reference>
<dbReference type="EMBL" id="WTPW01000464">
    <property type="protein sequence ID" value="KAF0508522.1"/>
    <property type="molecule type" value="Genomic_DNA"/>
</dbReference>
<evidence type="ECO:0000313" key="2">
    <source>
        <dbReference type="Proteomes" id="UP000439903"/>
    </source>
</evidence>
<sequence>MSSIFIAFCFVKTISGNEKFLTGNALYRVNDDEDEYREITFKGFTANTESLIANFEKNSIVSLIQTVPIFAQSDLLCTPEDLPYAFPLLIYLAPAVTNSYKSNNDIGRHSFILSKKLYNTVTGQKGIDSDATCLMQMQMAVMIRLEIVLKRLSYPYASNEPQLSNSSLNGKSKSCKEFNNQLDVIEEQYSKKRRRLGPFASASTSSNANTLPVNLTNLTDQIRGNKPASD</sequence>
<name>A0A8H4EL73_GIGMA</name>